<dbReference type="EMBL" id="FNBK01000013">
    <property type="protein sequence ID" value="SDF99553.1"/>
    <property type="molecule type" value="Genomic_DNA"/>
</dbReference>
<evidence type="ECO:0000313" key="3">
    <source>
        <dbReference type="EMBL" id="SDF99553.1"/>
    </source>
</evidence>
<proteinExistence type="predicted"/>
<sequence>MDPRLKSSLLWGLVGGLAFLVLLQGYELVSAERVAWLVKLAVAALVVVGATGVSYVYQFGVPADAPKGKR</sequence>
<gene>
    <name evidence="3" type="ORF">SAMN05216218_1138</name>
</gene>
<dbReference type="RefSeq" id="WP_092693988.1">
    <property type="nucleotide sequence ID" value="NZ_FNBK01000013.1"/>
</dbReference>
<keyword evidence="1" id="KW-0472">Membrane</keyword>
<keyword evidence="1" id="KW-1133">Transmembrane helix</keyword>
<protein>
    <recommendedName>
        <fullName evidence="2">DUF7981 domain-containing protein</fullName>
    </recommendedName>
</protein>
<name>A0A1G7QM14_9EURY</name>
<feature type="transmembrane region" description="Helical" evidence="1">
    <location>
        <begin position="35"/>
        <end position="57"/>
    </location>
</feature>
<dbReference type="Proteomes" id="UP000199076">
    <property type="component" value="Unassembled WGS sequence"/>
</dbReference>
<dbReference type="AlphaFoldDB" id="A0A1G7QM14"/>
<dbReference type="STRING" id="660518.SAMN05216218_1138"/>
<dbReference type="InterPro" id="IPR058287">
    <property type="entry name" value="DUF7981"/>
</dbReference>
<organism evidence="3 4">
    <name type="scientific">Halorientalis regularis</name>
    <dbReference type="NCBI Taxonomy" id="660518"/>
    <lineage>
        <taxon>Archaea</taxon>
        <taxon>Methanobacteriati</taxon>
        <taxon>Methanobacteriota</taxon>
        <taxon>Stenosarchaea group</taxon>
        <taxon>Halobacteria</taxon>
        <taxon>Halobacteriales</taxon>
        <taxon>Haloarculaceae</taxon>
        <taxon>Halorientalis</taxon>
    </lineage>
</organism>
<evidence type="ECO:0000313" key="4">
    <source>
        <dbReference type="Proteomes" id="UP000199076"/>
    </source>
</evidence>
<evidence type="ECO:0000259" key="2">
    <source>
        <dbReference type="Pfam" id="PF25938"/>
    </source>
</evidence>
<keyword evidence="4" id="KW-1185">Reference proteome</keyword>
<reference evidence="4" key="1">
    <citation type="submission" date="2016-10" db="EMBL/GenBank/DDBJ databases">
        <authorList>
            <person name="Varghese N."/>
            <person name="Submissions S."/>
        </authorList>
    </citation>
    <scope>NUCLEOTIDE SEQUENCE [LARGE SCALE GENOMIC DNA]</scope>
    <source>
        <strain evidence="4">IBRC-M 10760</strain>
    </source>
</reference>
<feature type="domain" description="DUF7981" evidence="2">
    <location>
        <begin position="1"/>
        <end position="57"/>
    </location>
</feature>
<evidence type="ECO:0000256" key="1">
    <source>
        <dbReference type="SAM" id="Phobius"/>
    </source>
</evidence>
<keyword evidence="1" id="KW-0812">Transmembrane</keyword>
<accession>A0A1G7QM14</accession>
<dbReference type="Pfam" id="PF25938">
    <property type="entry name" value="DUF7981"/>
    <property type="match status" value="1"/>
</dbReference>